<dbReference type="WBParaSite" id="ACRNAN_scaffold18151.g24313.t1">
    <property type="protein sequence ID" value="ACRNAN_scaffold18151.g24313.t1"/>
    <property type="gene ID" value="ACRNAN_scaffold18151.g24313"/>
</dbReference>
<evidence type="ECO:0000313" key="3">
    <source>
        <dbReference type="WBParaSite" id="ACRNAN_scaffold18151.g24313.t1"/>
    </source>
</evidence>
<protein>
    <submittedName>
        <fullName evidence="3">Uncharacterized protein</fullName>
    </submittedName>
</protein>
<evidence type="ECO:0000313" key="2">
    <source>
        <dbReference type="Proteomes" id="UP000887540"/>
    </source>
</evidence>
<organism evidence="2 3">
    <name type="scientific">Acrobeloides nanus</name>
    <dbReference type="NCBI Taxonomy" id="290746"/>
    <lineage>
        <taxon>Eukaryota</taxon>
        <taxon>Metazoa</taxon>
        <taxon>Ecdysozoa</taxon>
        <taxon>Nematoda</taxon>
        <taxon>Chromadorea</taxon>
        <taxon>Rhabditida</taxon>
        <taxon>Tylenchina</taxon>
        <taxon>Cephalobomorpha</taxon>
        <taxon>Cephaloboidea</taxon>
        <taxon>Cephalobidae</taxon>
        <taxon>Acrobeloides</taxon>
    </lineage>
</organism>
<keyword evidence="2" id="KW-1185">Reference proteome</keyword>
<evidence type="ECO:0000256" key="1">
    <source>
        <dbReference type="SAM" id="Coils"/>
    </source>
</evidence>
<feature type="coiled-coil region" evidence="1">
    <location>
        <begin position="38"/>
        <end position="132"/>
    </location>
</feature>
<name>A0A914D5L7_9BILA</name>
<accession>A0A914D5L7</accession>
<reference evidence="3" key="1">
    <citation type="submission" date="2022-11" db="UniProtKB">
        <authorList>
            <consortium name="WormBaseParasite"/>
        </authorList>
    </citation>
    <scope>IDENTIFICATION</scope>
</reference>
<keyword evidence="1" id="KW-0175">Coiled coil</keyword>
<sequence length="210" mass="25037">MFESEKTLREFKNGRLKKFEEEAKNEICQKICALKEKIHQVQKQNAEYLSKIQDFEKTQTNLTNRIQEKENKIIKLEEELKKERMDKISDIVETSKKLSELEEENSRLKKSVSFKRLMIQKLEARLKDLKASTGKVTTWQKQNFNKLEDTHRLSKNWSIISKKYARLPEKSSFEENTSLKKENLAIKKQIKDFEMIWRGKMNSSKEETSI</sequence>
<proteinExistence type="predicted"/>
<dbReference type="AlphaFoldDB" id="A0A914D5L7"/>
<dbReference type="Proteomes" id="UP000887540">
    <property type="component" value="Unplaced"/>
</dbReference>